<evidence type="ECO:0000256" key="3">
    <source>
        <dbReference type="ARBA" id="ARBA00023125"/>
    </source>
</evidence>
<dbReference type="AlphaFoldDB" id="A0A7W7NXK3"/>
<accession>A0A7W7NXK3</accession>
<dbReference type="Proteomes" id="UP000555448">
    <property type="component" value="Unassembled WGS sequence"/>
</dbReference>
<name>A0A7W7NXK3_9SPHN</name>
<comment type="caution">
    <text evidence="6">The sequence shown here is derived from an EMBL/GenBank/DDBJ whole genome shotgun (WGS) entry which is preliminary data.</text>
</comment>
<evidence type="ECO:0000313" key="7">
    <source>
        <dbReference type="Proteomes" id="UP000555448"/>
    </source>
</evidence>
<dbReference type="PROSITE" id="PS50931">
    <property type="entry name" value="HTH_LYSR"/>
    <property type="match status" value="1"/>
</dbReference>
<keyword evidence="7" id="KW-1185">Reference proteome</keyword>
<dbReference type="InterPro" id="IPR000847">
    <property type="entry name" value="LysR_HTH_N"/>
</dbReference>
<dbReference type="Gene3D" id="3.40.190.10">
    <property type="entry name" value="Periplasmic binding protein-like II"/>
    <property type="match status" value="2"/>
</dbReference>
<protein>
    <submittedName>
        <fullName evidence="6">DNA-binding transcriptional LysR family regulator</fullName>
    </submittedName>
</protein>
<reference evidence="6 7" key="1">
    <citation type="submission" date="2020-08" db="EMBL/GenBank/DDBJ databases">
        <title>Functional genomics of gut bacteria from endangered species of beetles.</title>
        <authorList>
            <person name="Carlos-Shanley C."/>
        </authorList>
    </citation>
    <scope>NUCLEOTIDE SEQUENCE [LARGE SCALE GENOMIC DNA]</scope>
    <source>
        <strain evidence="6 7">S00245</strain>
    </source>
</reference>
<evidence type="ECO:0000259" key="5">
    <source>
        <dbReference type="PROSITE" id="PS50931"/>
    </source>
</evidence>
<sequence>MALSHTLNYVRAAERLGLSQSALTRSIQAVERECGSRLFDRDRGGVSLTRAGAAFVERASALLAGADDLATFMQRTALLEEGEIAFGMEPLVARALLAPVLSDAIAAAPAWRNRVAIRSIEALSPMLKAGEIDFFVSAESGLSQDPAIRAERLGAFPLSLLVRAGHPALTNLDDEGPYPVLLAGEAGTFTHLPARVTRLISGPRHIVEDYDILAKLTQATDAILIASAVAVRPQMAQGLVEEIPVGDRARVTMPIMIYTLARRSRSPAMLKLGEALRAAMRGVADDRPG</sequence>
<dbReference type="Gene3D" id="1.10.10.10">
    <property type="entry name" value="Winged helix-like DNA-binding domain superfamily/Winged helix DNA-binding domain"/>
    <property type="match status" value="1"/>
</dbReference>
<keyword evidence="4" id="KW-0804">Transcription</keyword>
<dbReference type="InterPro" id="IPR036390">
    <property type="entry name" value="WH_DNA-bd_sf"/>
</dbReference>
<dbReference type="InterPro" id="IPR050950">
    <property type="entry name" value="HTH-type_LysR_regulators"/>
</dbReference>
<dbReference type="SUPFAM" id="SSF46785">
    <property type="entry name" value="Winged helix' DNA-binding domain"/>
    <property type="match status" value="1"/>
</dbReference>
<keyword evidence="3 6" id="KW-0238">DNA-binding</keyword>
<dbReference type="PRINTS" id="PR00039">
    <property type="entry name" value="HTHLYSR"/>
</dbReference>
<comment type="similarity">
    <text evidence="1">Belongs to the LysR transcriptional regulatory family.</text>
</comment>
<organism evidence="6 7">
    <name type="scientific">Novosphingobium chloroacetimidivorans</name>
    <dbReference type="NCBI Taxonomy" id="1428314"/>
    <lineage>
        <taxon>Bacteria</taxon>
        <taxon>Pseudomonadati</taxon>
        <taxon>Pseudomonadota</taxon>
        <taxon>Alphaproteobacteria</taxon>
        <taxon>Sphingomonadales</taxon>
        <taxon>Sphingomonadaceae</taxon>
        <taxon>Novosphingobium</taxon>
    </lineage>
</organism>
<dbReference type="GO" id="GO:0003677">
    <property type="term" value="F:DNA binding"/>
    <property type="evidence" value="ECO:0007669"/>
    <property type="project" value="UniProtKB-KW"/>
</dbReference>
<gene>
    <name evidence="6" type="ORF">HNO88_004113</name>
</gene>
<dbReference type="PANTHER" id="PTHR30419">
    <property type="entry name" value="HTH-TYPE TRANSCRIPTIONAL REGULATOR YBHD"/>
    <property type="match status" value="1"/>
</dbReference>
<dbReference type="EMBL" id="JACHLR010000031">
    <property type="protein sequence ID" value="MBB4860768.1"/>
    <property type="molecule type" value="Genomic_DNA"/>
</dbReference>
<proteinExistence type="inferred from homology"/>
<dbReference type="GO" id="GO:0003700">
    <property type="term" value="F:DNA-binding transcription factor activity"/>
    <property type="evidence" value="ECO:0007669"/>
    <property type="project" value="InterPro"/>
</dbReference>
<dbReference type="InterPro" id="IPR005119">
    <property type="entry name" value="LysR_subst-bd"/>
</dbReference>
<dbReference type="Pfam" id="PF00126">
    <property type="entry name" value="HTH_1"/>
    <property type="match status" value="1"/>
</dbReference>
<evidence type="ECO:0000313" key="6">
    <source>
        <dbReference type="EMBL" id="MBB4860768.1"/>
    </source>
</evidence>
<evidence type="ECO:0000256" key="2">
    <source>
        <dbReference type="ARBA" id="ARBA00023015"/>
    </source>
</evidence>
<dbReference type="GO" id="GO:0005829">
    <property type="term" value="C:cytosol"/>
    <property type="evidence" value="ECO:0007669"/>
    <property type="project" value="TreeGrafter"/>
</dbReference>
<dbReference type="SUPFAM" id="SSF53850">
    <property type="entry name" value="Periplasmic binding protein-like II"/>
    <property type="match status" value="1"/>
</dbReference>
<dbReference type="Pfam" id="PF03466">
    <property type="entry name" value="LysR_substrate"/>
    <property type="match status" value="1"/>
</dbReference>
<evidence type="ECO:0000256" key="1">
    <source>
        <dbReference type="ARBA" id="ARBA00009437"/>
    </source>
</evidence>
<dbReference type="InterPro" id="IPR036388">
    <property type="entry name" value="WH-like_DNA-bd_sf"/>
</dbReference>
<dbReference type="PANTHER" id="PTHR30419:SF8">
    <property type="entry name" value="NITROGEN ASSIMILATION TRANSCRIPTIONAL ACTIVATOR-RELATED"/>
    <property type="match status" value="1"/>
</dbReference>
<feature type="domain" description="HTH lysR-type" evidence="5">
    <location>
        <begin position="1"/>
        <end position="49"/>
    </location>
</feature>
<evidence type="ECO:0000256" key="4">
    <source>
        <dbReference type="ARBA" id="ARBA00023163"/>
    </source>
</evidence>
<keyword evidence="2" id="KW-0805">Transcription regulation</keyword>